<accession>E9CSV6</accession>
<protein>
    <submittedName>
        <fullName evidence="2">Predicted protein</fullName>
    </submittedName>
</protein>
<organism evidence="3">
    <name type="scientific">Coccidioides posadasii (strain RMSCC 757 / Silveira)</name>
    <name type="common">Valley fever fungus</name>
    <dbReference type="NCBI Taxonomy" id="443226"/>
    <lineage>
        <taxon>Eukaryota</taxon>
        <taxon>Fungi</taxon>
        <taxon>Dikarya</taxon>
        <taxon>Ascomycota</taxon>
        <taxon>Pezizomycotina</taxon>
        <taxon>Eurotiomycetes</taxon>
        <taxon>Eurotiomycetidae</taxon>
        <taxon>Onygenales</taxon>
        <taxon>Onygenaceae</taxon>
        <taxon>Coccidioides</taxon>
    </lineage>
</organism>
<proteinExistence type="predicted"/>
<sequence>MGPYFCIFQRWPKEVWGWRWAWGWVHRLEIEHLHGCPIAPQVSPESSVLTPEASLHLCYVIFRMHFYAVPDIHFPVELEPITLLPRKVWFEPTTFLGSTCGSPRSECPRSSSAGRNLKAWRIPRFQAALEFRGQILEAGSGCVSIIGIHGQSCSQYYYYMAASMNKYAGASLGILATLSPYVDGPDSDKFPRRRLSNHQSIMRARGAIPIFLTMDTPKVPKTSSENESRRTSFPASGNSVNKGVQSFESFTIPENPELAPWFWGNILPFVDVNAQQHIPLLFQINSQTRRQPQPSLVETRCKPNDIPYADGKSRAVPQDSWPL</sequence>
<reference evidence="3" key="1">
    <citation type="journal article" date="2010" name="Genome Res.">
        <title>Population genomic sequencing of Coccidioides fungi reveals recent hybridization and transposon control.</title>
        <authorList>
            <person name="Neafsey D.E."/>
            <person name="Barker B.M."/>
            <person name="Sharpton T.J."/>
            <person name="Stajich J.E."/>
            <person name="Park D.J."/>
            <person name="Whiston E."/>
            <person name="Hung C.-Y."/>
            <person name="McMahan C."/>
            <person name="White J."/>
            <person name="Sykes S."/>
            <person name="Heiman D."/>
            <person name="Young S."/>
            <person name="Zeng Q."/>
            <person name="Abouelleil A."/>
            <person name="Aftuck L."/>
            <person name="Bessette D."/>
            <person name="Brown A."/>
            <person name="FitzGerald M."/>
            <person name="Lui A."/>
            <person name="Macdonald J.P."/>
            <person name="Priest M."/>
            <person name="Orbach M.J."/>
            <person name="Galgiani J.N."/>
            <person name="Kirkland T.N."/>
            <person name="Cole G.T."/>
            <person name="Birren B.W."/>
            <person name="Henn M.R."/>
            <person name="Taylor J.W."/>
            <person name="Rounsley S.D."/>
        </authorList>
    </citation>
    <scope>NUCLEOTIDE SEQUENCE [LARGE SCALE GENOMIC DNA]</scope>
    <source>
        <strain evidence="3">RMSCC 757 / Silveira</strain>
    </source>
</reference>
<evidence type="ECO:0000256" key="1">
    <source>
        <dbReference type="SAM" id="MobiDB-lite"/>
    </source>
</evidence>
<reference evidence="3" key="2">
    <citation type="submission" date="2010-03" db="EMBL/GenBank/DDBJ databases">
        <title>The genome sequence of Coccidioides posadasii strain Silveira.</title>
        <authorList>
            <consortium name="The Broad Institute Genome Sequencing Center for Infectious Disease"/>
            <person name="Neafsey D."/>
            <person name="Orbach M."/>
            <person name="Henn M.R."/>
            <person name="Cole G.T."/>
            <person name="Galgiani J."/>
            <person name="Gardner M.J."/>
            <person name="Kirkland T.N."/>
            <person name="Taylor J.W."/>
            <person name="Young S.K."/>
            <person name="Zeng Q."/>
            <person name="Koehrsen M."/>
            <person name="Alvarado L."/>
            <person name="Berlin A."/>
            <person name="Borenstein D."/>
            <person name="Chapman S.B."/>
            <person name="Chen Z."/>
            <person name="Engels R."/>
            <person name="Freedman E."/>
            <person name="Gellesch M."/>
            <person name="Goldberg J."/>
            <person name="Griggs A."/>
            <person name="Gujja S."/>
            <person name="Heilman E."/>
            <person name="Heiman D."/>
            <person name="Howarth C."/>
            <person name="Jen D."/>
            <person name="Larson L."/>
            <person name="Mehta T."/>
            <person name="Neiman D."/>
            <person name="Park D."/>
            <person name="Pearson M."/>
            <person name="Richards J."/>
            <person name="Roberts A."/>
            <person name="Saif S."/>
            <person name="Shea T."/>
            <person name="Shenoy N."/>
            <person name="Sisk P."/>
            <person name="Stolte C."/>
            <person name="Sykes S."/>
            <person name="Walk T."/>
            <person name="White J."/>
            <person name="Yandava C."/>
            <person name="Haas B."/>
            <person name="Nusbaum C."/>
            <person name="Birren B."/>
        </authorList>
    </citation>
    <scope>NUCLEOTIDE SEQUENCE [LARGE SCALE GENOMIC DNA]</scope>
    <source>
        <strain evidence="3">RMSCC 757 / Silveira</strain>
    </source>
</reference>
<name>E9CSV6_COCPS</name>
<dbReference type="HOGENOM" id="CLU_860544_0_0_1"/>
<dbReference type="AlphaFoldDB" id="E9CSV6"/>
<dbReference type="EMBL" id="GL636486">
    <property type="protein sequence ID" value="EFW22766.1"/>
    <property type="molecule type" value="Genomic_DNA"/>
</dbReference>
<evidence type="ECO:0000313" key="3">
    <source>
        <dbReference type="Proteomes" id="UP000002497"/>
    </source>
</evidence>
<feature type="region of interest" description="Disordered" evidence="1">
    <location>
        <begin position="289"/>
        <end position="323"/>
    </location>
</feature>
<dbReference type="Proteomes" id="UP000002497">
    <property type="component" value="Unassembled WGS sequence"/>
</dbReference>
<keyword evidence="3" id="KW-1185">Reference proteome</keyword>
<gene>
    <name evidence="2" type="ORF">CPSG_00665</name>
</gene>
<dbReference type="VEuPathDB" id="FungiDB:CPSG_00665"/>
<feature type="region of interest" description="Disordered" evidence="1">
    <location>
        <begin position="218"/>
        <end position="238"/>
    </location>
</feature>
<evidence type="ECO:0000313" key="2">
    <source>
        <dbReference type="EMBL" id="EFW22766.1"/>
    </source>
</evidence>